<feature type="transmembrane region" description="Helical" evidence="6">
    <location>
        <begin position="227"/>
        <end position="250"/>
    </location>
</feature>
<keyword evidence="3 6" id="KW-0472">Membrane</keyword>
<dbReference type="InterPro" id="IPR013783">
    <property type="entry name" value="Ig-like_fold"/>
</dbReference>
<dbReference type="Proteomes" id="UP000694428">
    <property type="component" value="Unplaced"/>
</dbReference>
<proteinExistence type="predicted"/>
<feature type="region of interest" description="Disordered" evidence="5">
    <location>
        <begin position="402"/>
        <end position="437"/>
    </location>
</feature>
<feature type="domain" description="Ig-like" evidence="7">
    <location>
        <begin position="135"/>
        <end position="217"/>
    </location>
</feature>
<evidence type="ECO:0000256" key="1">
    <source>
        <dbReference type="ARBA" id="ARBA00004370"/>
    </source>
</evidence>
<dbReference type="InterPro" id="IPR007110">
    <property type="entry name" value="Ig-like_dom"/>
</dbReference>
<evidence type="ECO:0000256" key="5">
    <source>
        <dbReference type="SAM" id="MobiDB-lite"/>
    </source>
</evidence>
<dbReference type="Ensembl" id="ENSPSTT00000011673.1">
    <property type="protein sequence ID" value="ENSPSTP00000011116.1"/>
    <property type="gene ID" value="ENSPSTG00000007830.1"/>
</dbReference>
<dbReference type="SUPFAM" id="SSF48726">
    <property type="entry name" value="Immunoglobulin"/>
    <property type="match status" value="2"/>
</dbReference>
<dbReference type="PANTHER" id="PTHR12080:SF59">
    <property type="entry name" value="HEPATIC AND GLIAL CELL ADHESION MOLECULE"/>
    <property type="match status" value="1"/>
</dbReference>
<evidence type="ECO:0000313" key="9">
    <source>
        <dbReference type="Proteomes" id="UP000694428"/>
    </source>
</evidence>
<dbReference type="GO" id="GO:0016020">
    <property type="term" value="C:membrane"/>
    <property type="evidence" value="ECO:0007669"/>
    <property type="project" value="UniProtKB-SubCell"/>
</dbReference>
<feature type="transmembrane region" description="Helical" evidence="6">
    <location>
        <begin position="335"/>
        <end position="360"/>
    </location>
</feature>
<dbReference type="Pfam" id="PF07679">
    <property type="entry name" value="I-set"/>
    <property type="match status" value="1"/>
</dbReference>
<keyword evidence="2" id="KW-0732">Signal</keyword>
<evidence type="ECO:0000256" key="3">
    <source>
        <dbReference type="ARBA" id="ARBA00023136"/>
    </source>
</evidence>
<dbReference type="CDD" id="cd00096">
    <property type="entry name" value="Ig"/>
    <property type="match status" value="1"/>
</dbReference>
<feature type="compositionally biased region" description="Basic and acidic residues" evidence="5">
    <location>
        <begin position="408"/>
        <end position="422"/>
    </location>
</feature>
<evidence type="ECO:0000256" key="2">
    <source>
        <dbReference type="ARBA" id="ARBA00022729"/>
    </source>
</evidence>
<keyword evidence="4" id="KW-0325">Glycoprotein</keyword>
<keyword evidence="6" id="KW-1133">Transmembrane helix</keyword>
<evidence type="ECO:0000256" key="6">
    <source>
        <dbReference type="SAM" id="Phobius"/>
    </source>
</evidence>
<dbReference type="InterPro" id="IPR015631">
    <property type="entry name" value="CD2/SLAM_rcpt"/>
</dbReference>
<dbReference type="GO" id="GO:0005911">
    <property type="term" value="C:cell-cell junction"/>
    <property type="evidence" value="ECO:0007669"/>
    <property type="project" value="TreeGrafter"/>
</dbReference>
<dbReference type="Gene3D" id="2.60.40.10">
    <property type="entry name" value="Immunoglobulins"/>
    <property type="match status" value="2"/>
</dbReference>
<evidence type="ECO:0000256" key="4">
    <source>
        <dbReference type="ARBA" id="ARBA00023180"/>
    </source>
</evidence>
<dbReference type="PANTHER" id="PTHR12080">
    <property type="entry name" value="SIGNALING LYMPHOCYTIC ACTIVATION MOLECULE"/>
    <property type="match status" value="1"/>
</dbReference>
<evidence type="ECO:0000259" key="7">
    <source>
        <dbReference type="PROSITE" id="PS50835"/>
    </source>
</evidence>
<sequence length="437" mass="48349">MLHPRSPESCYSSSKDMLLLLLGSSLGVEIVERKFAAEGSSVMMHAPEISNVNITEWKYIEGSTAKFILQHYANMQDPIIYFAYQGRVVFYQKNGSLLLEQLREADSGIYKATVDLMQDRARTTILEVIKPVPQPKLLESSILNSCFIKLICLLPNGTVAAVSWKKDGHSLAPQNYYQLTQSSTELWIRKGEKSNCGSYSCNVSNAISWEEATFNLTITGLSSPLRAALRTTVVALVLAVITAISFVIWFLQPGKHRLGKEARTWLTPPIIGLLGISCLLLFVSSVIWMQEEGPSAAFILHGLYFLAAVMTVVLFPMISQCRPLNQCPAQTCDHVILCSTAMTLAVNLSFSCLLLHNFYQIHERSCSEPVDVTASCVLAVLAALLLLLFSLLYHKKKMDASTQTTSTHGKEDQGRNQDKESKLSLQHPGDDIAQEPG</sequence>
<dbReference type="InterPro" id="IPR036179">
    <property type="entry name" value="Ig-like_dom_sf"/>
</dbReference>
<evidence type="ECO:0000313" key="8">
    <source>
        <dbReference type="Ensembl" id="ENSPSTP00000011116.1"/>
    </source>
</evidence>
<comment type="subcellular location">
    <subcellularLocation>
        <location evidence="1">Membrane</location>
    </subcellularLocation>
</comment>
<protein>
    <recommendedName>
        <fullName evidence="7">Ig-like domain-containing protein</fullName>
    </recommendedName>
</protein>
<name>A0A8C9F8N4_PAVCR</name>
<accession>A0A8C9F8N4</accession>
<feature type="transmembrane region" description="Helical" evidence="6">
    <location>
        <begin position="295"/>
        <end position="315"/>
    </location>
</feature>
<dbReference type="InterPro" id="IPR013098">
    <property type="entry name" value="Ig_I-set"/>
</dbReference>
<dbReference type="AlphaFoldDB" id="A0A8C9F8N4"/>
<reference evidence="8" key="1">
    <citation type="submission" date="2025-08" db="UniProtKB">
        <authorList>
            <consortium name="Ensembl"/>
        </authorList>
    </citation>
    <scope>IDENTIFICATION</scope>
</reference>
<feature type="transmembrane region" description="Helical" evidence="6">
    <location>
        <begin position="270"/>
        <end position="289"/>
    </location>
</feature>
<dbReference type="PROSITE" id="PS50835">
    <property type="entry name" value="IG_LIKE"/>
    <property type="match status" value="1"/>
</dbReference>
<keyword evidence="6" id="KW-0812">Transmembrane</keyword>
<feature type="transmembrane region" description="Helical" evidence="6">
    <location>
        <begin position="372"/>
        <end position="393"/>
    </location>
</feature>
<organism evidence="8 9">
    <name type="scientific">Pavo cristatus</name>
    <name type="common">Indian peafowl</name>
    <name type="synonym">Blue peafowl</name>
    <dbReference type="NCBI Taxonomy" id="9049"/>
    <lineage>
        <taxon>Eukaryota</taxon>
        <taxon>Metazoa</taxon>
        <taxon>Chordata</taxon>
        <taxon>Craniata</taxon>
        <taxon>Vertebrata</taxon>
        <taxon>Euteleostomi</taxon>
        <taxon>Archelosauria</taxon>
        <taxon>Archosauria</taxon>
        <taxon>Dinosauria</taxon>
        <taxon>Saurischia</taxon>
        <taxon>Theropoda</taxon>
        <taxon>Coelurosauria</taxon>
        <taxon>Aves</taxon>
        <taxon>Neognathae</taxon>
        <taxon>Galloanserae</taxon>
        <taxon>Galliformes</taxon>
        <taxon>Phasianidae</taxon>
        <taxon>Phasianinae</taxon>
        <taxon>Pavo</taxon>
    </lineage>
</organism>
<reference evidence="8" key="2">
    <citation type="submission" date="2025-09" db="UniProtKB">
        <authorList>
            <consortium name="Ensembl"/>
        </authorList>
    </citation>
    <scope>IDENTIFICATION</scope>
</reference>
<keyword evidence="9" id="KW-1185">Reference proteome</keyword>